<feature type="region of interest" description="Disordered" evidence="1">
    <location>
        <begin position="1"/>
        <end position="80"/>
    </location>
</feature>
<evidence type="ECO:0000313" key="3">
    <source>
        <dbReference type="Proteomes" id="UP000299102"/>
    </source>
</evidence>
<protein>
    <submittedName>
        <fullName evidence="2">Uncharacterized protein</fullName>
    </submittedName>
</protein>
<keyword evidence="3" id="KW-1185">Reference proteome</keyword>
<sequence>MGRGRGPGCAVAPPSGGGAPPRGAPSAGSIRHLSRSPWRPRTERGSPPAGRRAHGTRQCPTSRRGPGPGPGPGPAKWKKRYNPICAKSIYSARDAALAWQGTPHDFASDL</sequence>
<dbReference type="Proteomes" id="UP000299102">
    <property type="component" value="Unassembled WGS sequence"/>
</dbReference>
<proteinExistence type="predicted"/>
<dbReference type="EMBL" id="BGZK01000250">
    <property type="protein sequence ID" value="GBP31733.1"/>
    <property type="molecule type" value="Genomic_DNA"/>
</dbReference>
<organism evidence="2 3">
    <name type="scientific">Eumeta variegata</name>
    <name type="common">Bagworm moth</name>
    <name type="synonym">Eumeta japonica</name>
    <dbReference type="NCBI Taxonomy" id="151549"/>
    <lineage>
        <taxon>Eukaryota</taxon>
        <taxon>Metazoa</taxon>
        <taxon>Ecdysozoa</taxon>
        <taxon>Arthropoda</taxon>
        <taxon>Hexapoda</taxon>
        <taxon>Insecta</taxon>
        <taxon>Pterygota</taxon>
        <taxon>Neoptera</taxon>
        <taxon>Endopterygota</taxon>
        <taxon>Lepidoptera</taxon>
        <taxon>Glossata</taxon>
        <taxon>Ditrysia</taxon>
        <taxon>Tineoidea</taxon>
        <taxon>Psychidae</taxon>
        <taxon>Oiketicinae</taxon>
        <taxon>Eumeta</taxon>
    </lineage>
</organism>
<accession>A0A4C1UZ10</accession>
<comment type="caution">
    <text evidence="2">The sequence shown here is derived from an EMBL/GenBank/DDBJ whole genome shotgun (WGS) entry which is preliminary data.</text>
</comment>
<evidence type="ECO:0000256" key="1">
    <source>
        <dbReference type="SAM" id="MobiDB-lite"/>
    </source>
</evidence>
<dbReference type="AlphaFoldDB" id="A0A4C1UZ10"/>
<reference evidence="2 3" key="1">
    <citation type="journal article" date="2019" name="Commun. Biol.">
        <title>The bagworm genome reveals a unique fibroin gene that provides high tensile strength.</title>
        <authorList>
            <person name="Kono N."/>
            <person name="Nakamura H."/>
            <person name="Ohtoshi R."/>
            <person name="Tomita M."/>
            <person name="Numata K."/>
            <person name="Arakawa K."/>
        </authorList>
    </citation>
    <scope>NUCLEOTIDE SEQUENCE [LARGE SCALE GENOMIC DNA]</scope>
</reference>
<evidence type="ECO:0000313" key="2">
    <source>
        <dbReference type="EMBL" id="GBP31733.1"/>
    </source>
</evidence>
<gene>
    <name evidence="2" type="ORF">EVAR_4969_1</name>
</gene>
<name>A0A4C1UZ10_EUMVA</name>